<dbReference type="GO" id="GO:0005737">
    <property type="term" value="C:cytoplasm"/>
    <property type="evidence" value="ECO:0007669"/>
    <property type="project" value="UniProtKB-SubCell"/>
</dbReference>
<dbReference type="PANTHER" id="PTHR43033:SF1">
    <property type="entry name" value="TRNA(ILE)-LYSIDINE SYNTHASE-RELATED"/>
    <property type="match status" value="1"/>
</dbReference>
<dbReference type="EMBL" id="FSRO01000001">
    <property type="protein sequence ID" value="SIO16005.1"/>
    <property type="molecule type" value="Genomic_DNA"/>
</dbReference>
<comment type="domain">
    <text evidence="8">The N-terminal region contains the highly conserved SGGXDS motif, predicted to be a P-loop motif involved in ATP binding.</text>
</comment>
<dbReference type="Pfam" id="PF01171">
    <property type="entry name" value="ATP_bind_3"/>
    <property type="match status" value="1"/>
</dbReference>
<dbReference type="CDD" id="cd01992">
    <property type="entry name" value="TilS_N"/>
    <property type="match status" value="1"/>
</dbReference>
<evidence type="ECO:0000256" key="9">
    <source>
        <dbReference type="SAM" id="Phobius"/>
    </source>
</evidence>
<dbReference type="Pfam" id="PF11734">
    <property type="entry name" value="TilS_C"/>
    <property type="match status" value="1"/>
</dbReference>
<dbReference type="NCBIfam" id="TIGR02432">
    <property type="entry name" value="lysidine_TilS_N"/>
    <property type="match status" value="1"/>
</dbReference>
<dbReference type="GO" id="GO:0005524">
    <property type="term" value="F:ATP binding"/>
    <property type="evidence" value="ECO:0007669"/>
    <property type="project" value="UniProtKB-UniRule"/>
</dbReference>
<name>A0A1N6H8I0_9PROT</name>
<evidence type="ECO:0000256" key="8">
    <source>
        <dbReference type="HAMAP-Rule" id="MF_01161"/>
    </source>
</evidence>
<comment type="similarity">
    <text evidence="8">Belongs to the tRNA(Ile)-lysidine synthase family.</text>
</comment>
<dbReference type="AlphaFoldDB" id="A0A1N6H8I0"/>
<dbReference type="Proteomes" id="UP000185062">
    <property type="component" value="Unassembled WGS sequence"/>
</dbReference>
<dbReference type="GO" id="GO:0006400">
    <property type="term" value="P:tRNA modification"/>
    <property type="evidence" value="ECO:0007669"/>
    <property type="project" value="UniProtKB-UniRule"/>
</dbReference>
<keyword evidence="9" id="KW-1133">Transmembrane helix</keyword>
<keyword evidence="4 8" id="KW-0819">tRNA processing</keyword>
<dbReference type="PANTHER" id="PTHR43033">
    <property type="entry name" value="TRNA(ILE)-LYSIDINE SYNTHASE-RELATED"/>
    <property type="match status" value="1"/>
</dbReference>
<dbReference type="Gene3D" id="1.20.59.20">
    <property type="match status" value="1"/>
</dbReference>
<comment type="function">
    <text evidence="8">Ligates lysine onto the cytidine present at position 34 of the AUA codon-specific tRNA(Ile) that contains the anticodon CAU, in an ATP-dependent manner. Cytidine is converted to lysidine, thus changing the amino acid specificity of the tRNA from methionine to isoleucine.</text>
</comment>
<evidence type="ECO:0000313" key="11">
    <source>
        <dbReference type="EMBL" id="SIO16005.1"/>
    </source>
</evidence>
<evidence type="ECO:0000256" key="3">
    <source>
        <dbReference type="ARBA" id="ARBA00022598"/>
    </source>
</evidence>
<evidence type="ECO:0000256" key="5">
    <source>
        <dbReference type="ARBA" id="ARBA00022741"/>
    </source>
</evidence>
<evidence type="ECO:0000256" key="4">
    <source>
        <dbReference type="ARBA" id="ARBA00022694"/>
    </source>
</evidence>
<comment type="catalytic activity">
    <reaction evidence="7 8">
        <text>cytidine(34) in tRNA(Ile2) + L-lysine + ATP = lysidine(34) in tRNA(Ile2) + AMP + diphosphate + H(+)</text>
        <dbReference type="Rhea" id="RHEA:43744"/>
        <dbReference type="Rhea" id="RHEA-COMP:10625"/>
        <dbReference type="Rhea" id="RHEA-COMP:10670"/>
        <dbReference type="ChEBI" id="CHEBI:15378"/>
        <dbReference type="ChEBI" id="CHEBI:30616"/>
        <dbReference type="ChEBI" id="CHEBI:32551"/>
        <dbReference type="ChEBI" id="CHEBI:33019"/>
        <dbReference type="ChEBI" id="CHEBI:82748"/>
        <dbReference type="ChEBI" id="CHEBI:83665"/>
        <dbReference type="ChEBI" id="CHEBI:456215"/>
        <dbReference type="EC" id="6.3.4.19"/>
    </reaction>
</comment>
<dbReference type="InterPro" id="IPR011063">
    <property type="entry name" value="TilS/TtcA_N"/>
</dbReference>
<accession>A0A1N6H8I0</accession>
<keyword evidence="6 8" id="KW-0067">ATP-binding</keyword>
<keyword evidence="9" id="KW-0812">Transmembrane</keyword>
<evidence type="ECO:0000256" key="1">
    <source>
        <dbReference type="ARBA" id="ARBA00004496"/>
    </source>
</evidence>
<dbReference type="InterPro" id="IPR012094">
    <property type="entry name" value="tRNA_Ile_lys_synt"/>
</dbReference>
<feature type="transmembrane region" description="Helical" evidence="9">
    <location>
        <begin position="30"/>
        <end position="50"/>
    </location>
</feature>
<dbReference type="SUPFAM" id="SSF82829">
    <property type="entry name" value="MesJ substrate recognition domain-like"/>
    <property type="match status" value="1"/>
</dbReference>
<reference evidence="11 12" key="1">
    <citation type="submission" date="2016-12" db="EMBL/GenBank/DDBJ databases">
        <authorList>
            <person name="Song W.-J."/>
            <person name="Kurnit D.M."/>
        </authorList>
    </citation>
    <scope>NUCLEOTIDE SEQUENCE [LARGE SCALE GENOMIC DNA]</scope>
    <source>
        <strain evidence="11 12">ATCC 49181</strain>
    </source>
</reference>
<dbReference type="eggNOG" id="COG0037">
    <property type="taxonomic scope" value="Bacteria"/>
</dbReference>
<evidence type="ECO:0000256" key="7">
    <source>
        <dbReference type="ARBA" id="ARBA00048539"/>
    </source>
</evidence>
<dbReference type="Pfam" id="PF09179">
    <property type="entry name" value="TilS"/>
    <property type="match status" value="1"/>
</dbReference>
<evidence type="ECO:0000256" key="6">
    <source>
        <dbReference type="ARBA" id="ARBA00022840"/>
    </source>
</evidence>
<sequence length="451" mass="51388">MVLSRKLKSNNLSCYTEKILHAYIKQNSHLVVALSGGVDSVVLLHLLVILSKKIQFTLSAVHVDHGISNNATAWSKFCCDLCHAADIPITVVHLKINKHSGISLEAAARNERYQVFNQLKADYVVLAQHLDDQAETLLLQLLRGAGAKGLGAMPIIRKQPADMAPYILRPLLEIARIRIEEYAKQNKLSWITDESNNSIAFNRNYLRHQIFPLLKKRYPGYQKTLLRTSRHLAEASNLLDELAEIDYKNCTVSGNIQVASLHKLSLARARNLLRYVFSKQGVILPSTAKLADILHQLLSSRRDNKLHVTFGNTEIRCYKGIMYIMPKNTMPETQWRLSWHGEKQLFLADLNGTICFIQLENQGINIQKLMSQPVTIRPRLGGERFYPDCKRPRRSLKNLLQEARMPPWKRKTLPLLFCEEHLVWVPEIGIDCNFQVKPGESGLVPVWEPTL</sequence>
<gene>
    <name evidence="8" type="primary">tilS</name>
    <name evidence="11" type="ORF">SAMN02743940_1072</name>
</gene>
<evidence type="ECO:0000259" key="10">
    <source>
        <dbReference type="SMART" id="SM00977"/>
    </source>
</evidence>
<feature type="binding site" evidence="8">
    <location>
        <begin position="35"/>
        <end position="40"/>
    </location>
    <ligand>
        <name>ATP</name>
        <dbReference type="ChEBI" id="CHEBI:30616"/>
    </ligand>
</feature>
<keyword evidence="9" id="KW-0472">Membrane</keyword>
<keyword evidence="12" id="KW-1185">Reference proteome</keyword>
<dbReference type="InterPro" id="IPR014729">
    <property type="entry name" value="Rossmann-like_a/b/a_fold"/>
</dbReference>
<comment type="subcellular location">
    <subcellularLocation>
        <location evidence="1 8">Cytoplasm</location>
    </subcellularLocation>
</comment>
<dbReference type="InterPro" id="IPR012796">
    <property type="entry name" value="Lysidine-tRNA-synth_C"/>
</dbReference>
<dbReference type="STRING" id="44575.SAMN05216419_102032"/>
<dbReference type="NCBIfam" id="TIGR02433">
    <property type="entry name" value="lysidine_TilS_C"/>
    <property type="match status" value="1"/>
</dbReference>
<dbReference type="GO" id="GO:0032267">
    <property type="term" value="F:tRNA(Ile)-lysidine synthase activity"/>
    <property type="evidence" value="ECO:0007669"/>
    <property type="project" value="UniProtKB-EC"/>
</dbReference>
<evidence type="ECO:0000313" key="12">
    <source>
        <dbReference type="Proteomes" id="UP000185062"/>
    </source>
</evidence>
<keyword evidence="2 8" id="KW-0963">Cytoplasm</keyword>
<protein>
    <recommendedName>
        <fullName evidence="8">tRNA(Ile)-lysidine synthase</fullName>
        <ecNumber evidence="8">6.3.4.19</ecNumber>
    </recommendedName>
    <alternativeName>
        <fullName evidence="8">tRNA(Ile)-2-lysyl-cytidine synthase</fullName>
    </alternativeName>
    <alternativeName>
        <fullName evidence="8">tRNA(Ile)-lysidine synthetase</fullName>
    </alternativeName>
</protein>
<dbReference type="HAMAP" id="MF_01161">
    <property type="entry name" value="tRNA_Ile_lys_synt"/>
    <property type="match status" value="1"/>
</dbReference>
<dbReference type="Gene3D" id="3.40.50.620">
    <property type="entry name" value="HUPs"/>
    <property type="match status" value="1"/>
</dbReference>
<dbReference type="InterPro" id="IPR012795">
    <property type="entry name" value="tRNA_Ile_lys_synt_N"/>
</dbReference>
<dbReference type="SUPFAM" id="SSF56037">
    <property type="entry name" value="PheT/TilS domain"/>
    <property type="match status" value="1"/>
</dbReference>
<evidence type="ECO:0000256" key="2">
    <source>
        <dbReference type="ARBA" id="ARBA00022490"/>
    </source>
</evidence>
<dbReference type="SUPFAM" id="SSF52402">
    <property type="entry name" value="Adenine nucleotide alpha hydrolases-like"/>
    <property type="match status" value="1"/>
</dbReference>
<proteinExistence type="inferred from homology"/>
<keyword evidence="3 8" id="KW-0436">Ligase</keyword>
<feature type="domain" description="Lysidine-tRNA(Ile) synthetase C-terminal" evidence="10">
    <location>
        <begin position="374"/>
        <end position="447"/>
    </location>
</feature>
<dbReference type="InterPro" id="IPR015262">
    <property type="entry name" value="tRNA_Ile_lys_synt_subst-bd"/>
</dbReference>
<dbReference type="SMART" id="SM00977">
    <property type="entry name" value="TilS_C"/>
    <property type="match status" value="1"/>
</dbReference>
<dbReference type="EC" id="6.3.4.19" evidence="8"/>
<dbReference type="RefSeq" id="WP_028461658.1">
    <property type="nucleotide sequence ID" value="NZ_FSRO01000001.1"/>
</dbReference>
<organism evidence="11 12">
    <name type="scientific">Nitrosomonas cryotolerans ATCC 49181</name>
    <dbReference type="NCBI Taxonomy" id="1131553"/>
    <lineage>
        <taxon>Bacteria</taxon>
        <taxon>Pseudomonadati</taxon>
        <taxon>Pseudomonadota</taxon>
        <taxon>Betaproteobacteria</taxon>
        <taxon>Nitrosomonadales</taxon>
        <taxon>Nitrosomonadaceae</taxon>
        <taxon>Nitrosomonas</taxon>
    </lineage>
</organism>
<keyword evidence="5 8" id="KW-0547">Nucleotide-binding</keyword>